<feature type="transmembrane region" description="Helical" evidence="7">
    <location>
        <begin position="445"/>
        <end position="462"/>
    </location>
</feature>
<dbReference type="PANTHER" id="PTHR43652:SF2">
    <property type="entry name" value="BASIC AMINO ACID ANTIPORTER YFCC-RELATED"/>
    <property type="match status" value="1"/>
</dbReference>
<feature type="transmembrane region" description="Helical" evidence="7">
    <location>
        <begin position="34"/>
        <end position="51"/>
    </location>
</feature>
<feature type="domain" description="RCK C-terminal" evidence="8">
    <location>
        <begin position="321"/>
        <end position="406"/>
    </location>
</feature>
<evidence type="ECO:0000256" key="2">
    <source>
        <dbReference type="ARBA" id="ARBA00022448"/>
    </source>
</evidence>
<name>A0A0A0EMH5_9GAMM</name>
<reference evidence="9 10" key="1">
    <citation type="submission" date="2013-08" db="EMBL/GenBank/DDBJ databases">
        <title>Genome sequencing of Lysobacter.</title>
        <authorList>
            <person name="Zhang S."/>
            <person name="Wang G."/>
        </authorList>
    </citation>
    <scope>NUCLEOTIDE SEQUENCE [LARGE SCALE GENOMIC DNA]</scope>
    <source>
        <strain evidence="9 10">Ko07</strain>
    </source>
</reference>
<comment type="subcellular location">
    <subcellularLocation>
        <location evidence="1">Membrane</location>
        <topology evidence="1">Multi-pass membrane protein</topology>
    </subcellularLocation>
</comment>
<feature type="transmembrane region" description="Helical" evidence="7">
    <location>
        <begin position="57"/>
        <end position="76"/>
    </location>
</feature>
<feature type="transmembrane region" description="Helical" evidence="7">
    <location>
        <begin position="592"/>
        <end position="611"/>
    </location>
</feature>
<feature type="transmembrane region" description="Helical" evidence="7">
    <location>
        <begin position="540"/>
        <end position="563"/>
    </location>
</feature>
<evidence type="ECO:0000256" key="4">
    <source>
        <dbReference type="ARBA" id="ARBA00022737"/>
    </source>
</evidence>
<evidence type="ECO:0000313" key="9">
    <source>
        <dbReference type="EMBL" id="KGM51485.1"/>
    </source>
</evidence>
<dbReference type="Gene3D" id="3.30.70.1450">
    <property type="entry name" value="Regulator of K+ conductance, C-terminal domain"/>
    <property type="match status" value="2"/>
</dbReference>
<proteinExistence type="predicted"/>
<evidence type="ECO:0000256" key="7">
    <source>
        <dbReference type="SAM" id="Phobius"/>
    </source>
</evidence>
<dbReference type="AlphaFoldDB" id="A0A0A0EMH5"/>
<dbReference type="RefSeq" id="WP_036194138.1">
    <property type="nucleotide sequence ID" value="NZ_AVPS01000006.1"/>
</dbReference>
<feature type="domain" description="RCK C-terminal" evidence="8">
    <location>
        <begin position="230"/>
        <end position="314"/>
    </location>
</feature>
<dbReference type="OrthoDB" id="9809303at2"/>
<keyword evidence="10" id="KW-1185">Reference proteome</keyword>
<dbReference type="EMBL" id="AVPS01000006">
    <property type="protein sequence ID" value="KGM51485.1"/>
    <property type="molecule type" value="Genomic_DNA"/>
</dbReference>
<dbReference type="GO" id="GO:0006813">
    <property type="term" value="P:potassium ion transport"/>
    <property type="evidence" value="ECO:0007669"/>
    <property type="project" value="InterPro"/>
</dbReference>
<dbReference type="InterPro" id="IPR036721">
    <property type="entry name" value="RCK_C_sf"/>
</dbReference>
<protein>
    <submittedName>
        <fullName evidence="9">Potassium transporter TrkA</fullName>
    </submittedName>
</protein>
<sequence length="612" mass="64645">MDTALTLTTDMKLVLGLVVFTMVMFVFERVRADVVALVVLVLLGLSGLVAPEAIFNGFSSNAVMSIIATMILGAGLDRTGALNRLAAWLLRRSHGVEERLLMLTGAVAGLNSSVMQNPAVMALYLPVASRISSRTGLTLPRLLLPLATAIVMGGSLTMVGTSPLILLNDLLLAANSNLPSGAASLVPLQMFATLPIGLALLATSLLYFRFFGNKRLHEGVGKGATPARTQSYFANAYGIEGDVYELTVTADSPLVGMSLGEAESLHEAPLILAIRTQDDARLSPSADSRIWVGSVLGAMGPKRQVADFAQNQMLRMSSRLRVFGDLFNPSRAGISEAVVPATSKFIGKTARDLHLRKVLGLSLLAVNRDKKVVREDVRNLPLRAGDMLVLHSIWTNLADASKGKDLVVVTDYPKGEQRPHKLKVALGIFALAMLLALSSRLPVSVALMTGVAGMLLTGVIHIDEAYAAISWKTVFLMACLIPLGWAMDSSGAAAWVAGHSIERLPDGTPAWLLQLLLGLLTTAFSLVIGHVGAAIVMVPLAINVALAAGGNPTVFALVVALSASNNFMTASNPVISMVTGPAGYTSKELWRVGGPLSLAYTGIAVLMVNLVF</sequence>
<dbReference type="SUPFAM" id="SSF116726">
    <property type="entry name" value="TrkA C-terminal domain-like"/>
    <property type="match status" value="2"/>
</dbReference>
<evidence type="ECO:0000313" key="10">
    <source>
        <dbReference type="Proteomes" id="UP000030017"/>
    </source>
</evidence>
<feature type="transmembrane region" description="Helical" evidence="7">
    <location>
        <begin position="142"/>
        <end position="166"/>
    </location>
</feature>
<keyword evidence="4" id="KW-0677">Repeat</keyword>
<evidence type="ECO:0000256" key="3">
    <source>
        <dbReference type="ARBA" id="ARBA00022692"/>
    </source>
</evidence>
<keyword evidence="2" id="KW-0813">Transport</keyword>
<dbReference type="PANTHER" id="PTHR43652">
    <property type="entry name" value="BASIC AMINO ACID ANTIPORTER YFCC-RELATED"/>
    <property type="match status" value="1"/>
</dbReference>
<dbReference type="STRING" id="1122185.N792_10125"/>
<dbReference type="GO" id="GO:0008324">
    <property type="term" value="F:monoatomic cation transmembrane transporter activity"/>
    <property type="evidence" value="ECO:0007669"/>
    <property type="project" value="InterPro"/>
</dbReference>
<dbReference type="PROSITE" id="PS51202">
    <property type="entry name" value="RCK_C"/>
    <property type="match status" value="2"/>
</dbReference>
<dbReference type="Pfam" id="PF02080">
    <property type="entry name" value="TrkA_C"/>
    <property type="match status" value="1"/>
</dbReference>
<evidence type="ECO:0000256" key="1">
    <source>
        <dbReference type="ARBA" id="ARBA00004141"/>
    </source>
</evidence>
<dbReference type="InterPro" id="IPR006037">
    <property type="entry name" value="RCK_C"/>
</dbReference>
<gene>
    <name evidence="9" type="ORF">N792_10125</name>
</gene>
<evidence type="ECO:0000256" key="6">
    <source>
        <dbReference type="ARBA" id="ARBA00023136"/>
    </source>
</evidence>
<comment type="caution">
    <text evidence="9">The sequence shown here is derived from an EMBL/GenBank/DDBJ whole genome shotgun (WGS) entry which is preliminary data.</text>
</comment>
<organism evidence="9 10">
    <name type="scientific">Lysobacter concretionis Ko07 = DSM 16239</name>
    <dbReference type="NCBI Taxonomy" id="1122185"/>
    <lineage>
        <taxon>Bacteria</taxon>
        <taxon>Pseudomonadati</taxon>
        <taxon>Pseudomonadota</taxon>
        <taxon>Gammaproteobacteria</taxon>
        <taxon>Lysobacterales</taxon>
        <taxon>Lysobacteraceae</taxon>
        <taxon>Novilysobacter</taxon>
    </lineage>
</organism>
<keyword evidence="5 7" id="KW-1133">Transmembrane helix</keyword>
<keyword evidence="6 7" id="KW-0472">Membrane</keyword>
<dbReference type="Pfam" id="PF03600">
    <property type="entry name" value="CitMHS"/>
    <property type="match status" value="1"/>
</dbReference>
<dbReference type="eggNOG" id="COG0471">
    <property type="taxonomic scope" value="Bacteria"/>
</dbReference>
<dbReference type="Proteomes" id="UP000030017">
    <property type="component" value="Unassembled WGS sequence"/>
</dbReference>
<dbReference type="InterPro" id="IPR051679">
    <property type="entry name" value="DASS-Related_Transporters"/>
</dbReference>
<keyword evidence="3 7" id="KW-0812">Transmembrane</keyword>
<feature type="transmembrane region" description="Helical" evidence="7">
    <location>
        <begin position="422"/>
        <end position="439"/>
    </location>
</feature>
<evidence type="ECO:0000259" key="8">
    <source>
        <dbReference type="PROSITE" id="PS51202"/>
    </source>
</evidence>
<dbReference type="InterPro" id="IPR004680">
    <property type="entry name" value="Cit_transptr-like_dom"/>
</dbReference>
<feature type="transmembrane region" description="Helical" evidence="7">
    <location>
        <begin position="474"/>
        <end position="498"/>
    </location>
</feature>
<dbReference type="GO" id="GO:0005886">
    <property type="term" value="C:plasma membrane"/>
    <property type="evidence" value="ECO:0007669"/>
    <property type="project" value="TreeGrafter"/>
</dbReference>
<feature type="transmembrane region" description="Helical" evidence="7">
    <location>
        <begin position="186"/>
        <end position="208"/>
    </location>
</feature>
<feature type="transmembrane region" description="Helical" evidence="7">
    <location>
        <begin position="6"/>
        <end position="27"/>
    </location>
</feature>
<feature type="transmembrane region" description="Helical" evidence="7">
    <location>
        <begin position="510"/>
        <end position="528"/>
    </location>
</feature>
<evidence type="ECO:0000256" key="5">
    <source>
        <dbReference type="ARBA" id="ARBA00022989"/>
    </source>
</evidence>
<accession>A0A0A0EMH5</accession>